<dbReference type="RefSeq" id="WP_128602013.1">
    <property type="nucleotide sequence ID" value="NZ_MLFS01000042.1"/>
</dbReference>
<protein>
    <submittedName>
        <fullName evidence="1">Uncharacterized protein</fullName>
    </submittedName>
</protein>
<sequence>MNRMTLEMEKLHAIANGDDFKKRYLKIKNYHKNHFPEYLKEKWLHLRMYKRKDGFAVDYRLLKRTAKMIGAHYAGTRA</sequence>
<keyword evidence="2" id="KW-1185">Reference proteome</keyword>
<dbReference type="Proteomes" id="UP000193104">
    <property type="component" value="Unassembled WGS sequence"/>
</dbReference>
<dbReference type="STRING" id="1076551.HA48_14610"/>
<evidence type="ECO:0000313" key="1">
    <source>
        <dbReference type="EMBL" id="ORM72386.1"/>
    </source>
</evidence>
<proteinExistence type="predicted"/>
<evidence type="ECO:0000313" key="2">
    <source>
        <dbReference type="Proteomes" id="UP000193104"/>
    </source>
</evidence>
<dbReference type="EMBL" id="MLFS01000042">
    <property type="protein sequence ID" value="ORM72386.1"/>
    <property type="molecule type" value="Genomic_DNA"/>
</dbReference>
<comment type="caution">
    <text evidence="1">The sequence shown here is derived from an EMBL/GenBank/DDBJ whole genome shotgun (WGS) entry which is preliminary data.</text>
</comment>
<name>A0A1X1D6W5_9GAMM</name>
<accession>A0A1X1D6W5</accession>
<dbReference type="AlphaFoldDB" id="A0A1X1D6W5"/>
<reference evidence="1 2" key="1">
    <citation type="journal article" date="2017" name="Antonie Van Leeuwenhoek">
        <title>Phylogenomic resolution of the bacterial genus Pantoea and its relationship with Erwinia and Tatumella.</title>
        <authorList>
            <person name="Palmer M."/>
            <person name="Steenkamp E.T."/>
            <person name="Coetzee M.P."/>
            <person name="Chan W.Y."/>
            <person name="van Zyl E."/>
            <person name="De Maayer P."/>
            <person name="Coutinho T.A."/>
            <person name="Blom J."/>
            <person name="Smits T.H."/>
            <person name="Duffy B."/>
            <person name="Venter S.N."/>
        </authorList>
    </citation>
    <scope>NUCLEOTIDE SEQUENCE [LARGE SCALE GENOMIC DNA]</scope>
    <source>
        <strain evidence="1 2">LMG 26277</strain>
    </source>
</reference>
<dbReference type="OrthoDB" id="6546646at2"/>
<organism evidence="1 2">
    <name type="scientific">Pantoea wallisii</name>
    <dbReference type="NCBI Taxonomy" id="1076551"/>
    <lineage>
        <taxon>Bacteria</taxon>
        <taxon>Pseudomonadati</taxon>
        <taxon>Pseudomonadota</taxon>
        <taxon>Gammaproteobacteria</taxon>
        <taxon>Enterobacterales</taxon>
        <taxon>Erwiniaceae</taxon>
        <taxon>Pantoea</taxon>
    </lineage>
</organism>
<gene>
    <name evidence="1" type="ORF">HA48_14610</name>
</gene>